<comment type="catalytic activity">
    <reaction evidence="1">
        <text>Hydrolysis of terminal, non-reducing beta-D-glucosyl residues with release of beta-D-glucose.</text>
        <dbReference type="EC" id="3.2.1.21"/>
    </reaction>
</comment>
<evidence type="ECO:0000256" key="4">
    <source>
        <dbReference type="ARBA" id="ARBA00022801"/>
    </source>
</evidence>
<evidence type="ECO:0000313" key="19">
    <source>
        <dbReference type="Proteomes" id="UP001152799"/>
    </source>
</evidence>
<evidence type="ECO:0000256" key="14">
    <source>
        <dbReference type="ARBA" id="ARBA00079026"/>
    </source>
</evidence>
<evidence type="ECO:0000256" key="13">
    <source>
        <dbReference type="ARBA" id="ARBA00068094"/>
    </source>
</evidence>
<evidence type="ECO:0000256" key="1">
    <source>
        <dbReference type="ARBA" id="ARBA00000448"/>
    </source>
</evidence>
<evidence type="ECO:0000256" key="9">
    <source>
        <dbReference type="ARBA" id="ARBA00051414"/>
    </source>
</evidence>
<gene>
    <name evidence="18" type="ORF">CEUTPL_LOCUS6256</name>
</gene>
<dbReference type="EMBL" id="OU892279">
    <property type="protein sequence ID" value="CAG9765651.1"/>
    <property type="molecule type" value="Genomic_DNA"/>
</dbReference>
<dbReference type="GO" id="GO:0004336">
    <property type="term" value="F:galactosylceramidase activity"/>
    <property type="evidence" value="ECO:0007669"/>
    <property type="project" value="UniProtKB-EC"/>
</dbReference>
<comment type="catalytic activity">
    <reaction evidence="11">
        <text>beta-D-glucosyl-(1&lt;-&gt;1)-sphing-4-enine + H2O = sphing-4-enine + D-glucose</text>
        <dbReference type="Rhea" id="RHEA:59288"/>
        <dbReference type="ChEBI" id="CHEBI:4167"/>
        <dbReference type="ChEBI" id="CHEBI:15377"/>
        <dbReference type="ChEBI" id="CHEBI:57756"/>
        <dbReference type="ChEBI" id="CHEBI:83992"/>
    </reaction>
    <physiologicalReaction direction="left-to-right" evidence="11">
        <dbReference type="Rhea" id="RHEA:59289"/>
    </physiologicalReaction>
</comment>
<organism evidence="18 19">
    <name type="scientific">Ceutorhynchus assimilis</name>
    <name type="common">cabbage seed weevil</name>
    <dbReference type="NCBI Taxonomy" id="467358"/>
    <lineage>
        <taxon>Eukaryota</taxon>
        <taxon>Metazoa</taxon>
        <taxon>Ecdysozoa</taxon>
        <taxon>Arthropoda</taxon>
        <taxon>Hexapoda</taxon>
        <taxon>Insecta</taxon>
        <taxon>Pterygota</taxon>
        <taxon>Neoptera</taxon>
        <taxon>Endopterygota</taxon>
        <taxon>Coleoptera</taxon>
        <taxon>Polyphaga</taxon>
        <taxon>Cucujiformia</taxon>
        <taxon>Curculionidae</taxon>
        <taxon>Ceutorhynchinae</taxon>
        <taxon>Ceutorhynchus</taxon>
    </lineage>
</organism>
<comment type="catalytic activity">
    <reaction evidence="8">
        <text>beta-D-galactosyl-(1&lt;-&gt;1')-N-octadecanoylsphing-4-enine + H2O = N-octadecanoylsphing-4-enine + D-galactose</text>
        <dbReference type="Rhea" id="RHEA:59292"/>
        <dbReference type="ChEBI" id="CHEBI:4139"/>
        <dbReference type="ChEBI" id="CHEBI:15377"/>
        <dbReference type="ChEBI" id="CHEBI:72961"/>
        <dbReference type="ChEBI" id="CHEBI:84720"/>
    </reaction>
    <physiologicalReaction direction="left-to-right" evidence="8">
        <dbReference type="Rhea" id="RHEA:59293"/>
    </physiologicalReaction>
</comment>
<evidence type="ECO:0000256" key="7">
    <source>
        <dbReference type="ARBA" id="ARBA00048813"/>
    </source>
</evidence>
<evidence type="ECO:0000256" key="3">
    <source>
        <dbReference type="ARBA" id="ARBA00012744"/>
    </source>
</evidence>
<reference evidence="18" key="1">
    <citation type="submission" date="2022-01" db="EMBL/GenBank/DDBJ databases">
        <authorList>
            <person name="King R."/>
        </authorList>
    </citation>
    <scope>NUCLEOTIDE SEQUENCE</scope>
</reference>
<dbReference type="InterPro" id="IPR017853">
    <property type="entry name" value="GH"/>
</dbReference>
<keyword evidence="5" id="KW-0326">Glycosidase</keyword>
<evidence type="ECO:0000256" key="2">
    <source>
        <dbReference type="ARBA" id="ARBA00012657"/>
    </source>
</evidence>
<dbReference type="GO" id="GO:0008422">
    <property type="term" value="F:beta-glucosidase activity"/>
    <property type="evidence" value="ECO:0007669"/>
    <property type="project" value="UniProtKB-EC"/>
</dbReference>
<dbReference type="Pfam" id="PF00232">
    <property type="entry name" value="Glyco_hydro_1"/>
    <property type="match status" value="1"/>
</dbReference>
<feature type="signal peptide" evidence="17">
    <location>
        <begin position="1"/>
        <end position="16"/>
    </location>
</feature>
<feature type="chain" id="PRO_5040106954" description="Cytosolic beta-glucosidase" evidence="17">
    <location>
        <begin position="17"/>
        <end position="503"/>
    </location>
</feature>
<dbReference type="Gene3D" id="3.20.20.80">
    <property type="entry name" value="Glycosidases"/>
    <property type="match status" value="1"/>
</dbReference>
<dbReference type="InterPro" id="IPR001360">
    <property type="entry name" value="Glyco_hydro_1"/>
</dbReference>
<dbReference type="EC" id="3.2.1.46" evidence="2"/>
<evidence type="ECO:0000256" key="6">
    <source>
        <dbReference type="ARBA" id="ARBA00033698"/>
    </source>
</evidence>
<keyword evidence="4" id="KW-0378">Hydrolase</keyword>
<comment type="similarity">
    <text evidence="12">Belongs to the glycosyl hydrolase 1 family. Klotho subfamily.</text>
</comment>
<dbReference type="AlphaFoldDB" id="A0A9N9MMK8"/>
<comment type="catalytic activity">
    <reaction evidence="6">
        <text>a beta-D-galactosyl-(1&lt;-&gt;1')-N-acylsphing-4-enine + H2O = an N-acylsphing-4-enine + D-galactose</text>
        <dbReference type="Rhea" id="RHEA:14297"/>
        <dbReference type="ChEBI" id="CHEBI:4139"/>
        <dbReference type="ChEBI" id="CHEBI:15377"/>
        <dbReference type="ChEBI" id="CHEBI:18390"/>
        <dbReference type="ChEBI" id="CHEBI:52639"/>
        <dbReference type="EC" id="3.2.1.46"/>
    </reaction>
    <physiologicalReaction direction="left-to-right" evidence="6">
        <dbReference type="Rhea" id="RHEA:14298"/>
    </physiologicalReaction>
</comment>
<dbReference type="FunFam" id="3.20.20.80:FF:000011">
    <property type="entry name" value="Cytosolic beta-glucosidase"/>
    <property type="match status" value="1"/>
</dbReference>
<protein>
    <recommendedName>
        <fullName evidence="13">Cytosolic beta-glucosidase</fullName>
        <ecNumber evidence="3">3.2.1.21</ecNumber>
        <ecNumber evidence="2">3.2.1.46</ecNumber>
    </recommendedName>
    <alternativeName>
        <fullName evidence="14">Cytosolic galactosylceramidase</fullName>
    </alternativeName>
    <alternativeName>
        <fullName evidence="16">Cytosolic glucosylceramidase</fullName>
    </alternativeName>
    <alternativeName>
        <fullName evidence="15">Cytosolic glycosylceramidase</fullName>
    </alternativeName>
</protein>
<evidence type="ECO:0000256" key="15">
    <source>
        <dbReference type="ARBA" id="ARBA00081896"/>
    </source>
</evidence>
<evidence type="ECO:0000256" key="16">
    <source>
        <dbReference type="ARBA" id="ARBA00083229"/>
    </source>
</evidence>
<comment type="catalytic activity">
    <reaction evidence="10">
        <text>beta-D-glucosyl-(1&lt;-&gt;1)-N-octadecanoylsphing-4-enine + H2O = N-octadecanoylsphing-4-enine + D-glucose</text>
        <dbReference type="Rhea" id="RHEA:59284"/>
        <dbReference type="ChEBI" id="CHEBI:4167"/>
        <dbReference type="ChEBI" id="CHEBI:15377"/>
        <dbReference type="ChEBI" id="CHEBI:72961"/>
        <dbReference type="ChEBI" id="CHEBI:84719"/>
    </reaction>
    <physiologicalReaction direction="left-to-right" evidence="10">
        <dbReference type="Rhea" id="RHEA:59285"/>
    </physiologicalReaction>
</comment>
<evidence type="ECO:0000256" key="10">
    <source>
        <dbReference type="ARBA" id="ARBA00051666"/>
    </source>
</evidence>
<dbReference type="PRINTS" id="PR00131">
    <property type="entry name" value="GLHYDRLASE1"/>
</dbReference>
<evidence type="ECO:0000256" key="17">
    <source>
        <dbReference type="SAM" id="SignalP"/>
    </source>
</evidence>
<evidence type="ECO:0000313" key="18">
    <source>
        <dbReference type="EMBL" id="CAG9765651.1"/>
    </source>
</evidence>
<proteinExistence type="inferred from homology"/>
<comment type="catalytic activity">
    <reaction evidence="7">
        <text>beta-D-galactosyl-(1&lt;-&gt;1)-sphing-4-enine + H2O = sphing-4-enine + D-galactose</text>
        <dbReference type="Rhea" id="RHEA:43908"/>
        <dbReference type="ChEBI" id="CHEBI:4139"/>
        <dbReference type="ChEBI" id="CHEBI:15377"/>
        <dbReference type="ChEBI" id="CHEBI:57756"/>
        <dbReference type="ChEBI" id="CHEBI:57934"/>
    </reaction>
    <physiologicalReaction direction="left-to-right" evidence="7">
        <dbReference type="Rhea" id="RHEA:43909"/>
    </physiologicalReaction>
</comment>
<dbReference type="PANTHER" id="PTHR10353">
    <property type="entry name" value="GLYCOSYL HYDROLASE"/>
    <property type="match status" value="1"/>
</dbReference>
<evidence type="ECO:0000256" key="12">
    <source>
        <dbReference type="ARBA" id="ARBA00060858"/>
    </source>
</evidence>
<dbReference type="SUPFAM" id="SSF51445">
    <property type="entry name" value="(Trans)glycosidases"/>
    <property type="match status" value="1"/>
</dbReference>
<keyword evidence="17" id="KW-0732">Signal</keyword>
<dbReference type="PANTHER" id="PTHR10353:SF36">
    <property type="entry name" value="LP05116P"/>
    <property type="match status" value="1"/>
</dbReference>
<dbReference type="OrthoDB" id="65569at2759"/>
<evidence type="ECO:0000256" key="11">
    <source>
        <dbReference type="ARBA" id="ARBA00052085"/>
    </source>
</evidence>
<comment type="catalytic activity">
    <reaction evidence="9">
        <text>a beta-D-xylosyl-(1&lt;-&gt;1')-N-acylsphing-4-enine + cholesterol = cholesteryl 3-beta-D-xyloside + an N-acylsphing-4-enine</text>
        <dbReference type="Rhea" id="RHEA:70239"/>
        <dbReference type="ChEBI" id="CHEBI:16113"/>
        <dbReference type="ChEBI" id="CHEBI:52639"/>
        <dbReference type="ChEBI" id="CHEBI:189067"/>
        <dbReference type="ChEBI" id="CHEBI:189068"/>
    </reaction>
    <physiologicalReaction direction="left-to-right" evidence="9">
        <dbReference type="Rhea" id="RHEA:70240"/>
    </physiologicalReaction>
    <physiologicalReaction direction="right-to-left" evidence="9">
        <dbReference type="Rhea" id="RHEA:70241"/>
    </physiologicalReaction>
</comment>
<dbReference type="GO" id="GO:0016052">
    <property type="term" value="P:carbohydrate catabolic process"/>
    <property type="evidence" value="ECO:0007669"/>
    <property type="project" value="UniProtKB-ARBA"/>
</dbReference>
<keyword evidence="19" id="KW-1185">Reference proteome</keyword>
<evidence type="ECO:0000256" key="5">
    <source>
        <dbReference type="ARBA" id="ARBA00023295"/>
    </source>
</evidence>
<dbReference type="EC" id="3.2.1.21" evidence="3"/>
<evidence type="ECO:0000256" key="8">
    <source>
        <dbReference type="ARBA" id="ARBA00050809"/>
    </source>
</evidence>
<dbReference type="Proteomes" id="UP001152799">
    <property type="component" value="Chromosome 3"/>
</dbReference>
<sequence length="503" mass="57637">MFRLLAICCCILSASSDDAINNHNFPENFSLGVATAAFQIEGAWNADGKGENLWDWFMHKYPEKIEGQANGDVACDSYYQWQEDVKLLRDLGVNHYRLSISWTRILPDGLANNFTLNQKGVNYYRTIFKILLDAGITPYVTLYHWDLPLPLHQLGGWVNPIIADHFAAYARVCFQQFGDLVKNWITINEPQTYCSLGYLTGEHAPGYILPAEAIYKCAYTTVMAHAKAYHIYQDEFKRTQNGRVSIVLDSPWFQPPSDSDEDQLASQRAFDFTLGLYANPIYVGNWPEQVISIVDYRSEMEGYPSSRLPKFTDEEIAYIKGTYDFFCLNSYSTNFAYHQNNKDERIDPDNVSFLSDQGVGFYVDPKWPSEVDWVNLVPSGFRKLIKYVHDTYNQPEIFITENGWAQNSTTSGTEDPARITYIKQYLSAALDAIYIDGANVTGYTVWSLMDNLEWDHGYQIKMGLVQVDFESVDRTRTPKASYTWYQNIIKNRCLADNVNDCTS</sequence>
<name>A0A9N9MMK8_9CUCU</name>
<accession>A0A9N9MMK8</accession>